<evidence type="ECO:0000313" key="1">
    <source>
        <dbReference type="EMBL" id="JAC48624.1"/>
    </source>
</evidence>
<dbReference type="EMBL" id="GAKP01010328">
    <property type="protein sequence ID" value="JAC48624.1"/>
    <property type="molecule type" value="Transcribed_RNA"/>
</dbReference>
<dbReference type="Gene3D" id="3.30.420.10">
    <property type="entry name" value="Ribonuclease H-like superfamily/Ribonuclease H"/>
    <property type="match status" value="1"/>
</dbReference>
<accession>A0A034W1Q3</accession>
<name>A0A034W1Q3_BACDO</name>
<reference evidence="1" key="1">
    <citation type="journal article" date="2014" name="BMC Genomics">
        <title>Characterizing the developmental transcriptome of the oriental fruit fly, Bactrocera dorsalis (Diptera: Tephritidae) through comparative genomic analysis with Drosophila melanogaster utilizing modENCODE datasets.</title>
        <authorList>
            <person name="Geib S.M."/>
            <person name="Calla B."/>
            <person name="Hall B."/>
            <person name="Hou S."/>
            <person name="Manoukis N.C."/>
        </authorList>
    </citation>
    <scope>NUCLEOTIDE SEQUENCE</scope>
    <source>
        <strain evidence="1">Punador</strain>
    </source>
</reference>
<proteinExistence type="predicted"/>
<feature type="non-terminal residue" evidence="1">
    <location>
        <position position="106"/>
    </location>
</feature>
<dbReference type="GO" id="GO:0003676">
    <property type="term" value="F:nucleic acid binding"/>
    <property type="evidence" value="ECO:0007669"/>
    <property type="project" value="InterPro"/>
</dbReference>
<protein>
    <submittedName>
        <fullName evidence="1">Uncharacterized protein</fullName>
    </submittedName>
</protein>
<dbReference type="AlphaFoldDB" id="A0A034W1Q3"/>
<dbReference type="InterPro" id="IPR036397">
    <property type="entry name" value="RNaseH_sf"/>
</dbReference>
<organism evidence="1">
    <name type="scientific">Bactrocera dorsalis</name>
    <name type="common">Oriental fruit fly</name>
    <name type="synonym">Dacus dorsalis</name>
    <dbReference type="NCBI Taxonomy" id="27457"/>
    <lineage>
        <taxon>Eukaryota</taxon>
        <taxon>Metazoa</taxon>
        <taxon>Ecdysozoa</taxon>
        <taxon>Arthropoda</taxon>
        <taxon>Hexapoda</taxon>
        <taxon>Insecta</taxon>
        <taxon>Pterygota</taxon>
        <taxon>Neoptera</taxon>
        <taxon>Endopterygota</taxon>
        <taxon>Diptera</taxon>
        <taxon>Brachycera</taxon>
        <taxon>Muscomorpha</taxon>
        <taxon>Tephritoidea</taxon>
        <taxon>Tephritidae</taxon>
        <taxon>Bactrocera</taxon>
        <taxon>Bactrocera</taxon>
    </lineage>
</organism>
<sequence>MVGAKEGAVLWLLNPSEIINLERHKIKTIGCSKTPRPEFENSGCEVLPHPLYHPAPSNYYLFRTMQNDLSGMRFTLEQNMKNQAYSLLGRMPKLSERWENVTALNR</sequence>